<proteinExistence type="inferred from homology"/>
<feature type="domain" description="STAS" evidence="4">
    <location>
        <begin position="55"/>
        <end position="164"/>
    </location>
</feature>
<comment type="similarity">
    <text evidence="1 2">Belongs to the anti-sigma-factor antagonist family.</text>
</comment>
<name>A0A918IGW1_9ACTN</name>
<evidence type="ECO:0000313" key="6">
    <source>
        <dbReference type="Proteomes" id="UP000618795"/>
    </source>
</evidence>
<evidence type="ECO:0000313" key="5">
    <source>
        <dbReference type="EMBL" id="GGV15923.1"/>
    </source>
</evidence>
<evidence type="ECO:0000256" key="3">
    <source>
        <dbReference type="SAM" id="MobiDB-lite"/>
    </source>
</evidence>
<comment type="caution">
    <text evidence="5">The sequence shown here is derived from an EMBL/GenBank/DDBJ whole genome shotgun (WGS) entry which is preliminary data.</text>
</comment>
<dbReference type="InterPro" id="IPR002645">
    <property type="entry name" value="STAS_dom"/>
</dbReference>
<evidence type="ECO:0000259" key="4">
    <source>
        <dbReference type="PROSITE" id="PS50801"/>
    </source>
</evidence>
<gene>
    <name evidence="5" type="ORF">GCM10010260_64060</name>
</gene>
<dbReference type="NCBIfam" id="TIGR00377">
    <property type="entry name" value="ant_ant_sig"/>
    <property type="match status" value="1"/>
</dbReference>
<reference evidence="5" key="1">
    <citation type="journal article" date="2014" name="Int. J. Syst. Evol. Microbiol.">
        <title>Complete genome sequence of Corynebacterium casei LMG S-19264T (=DSM 44701T), isolated from a smear-ripened cheese.</title>
        <authorList>
            <consortium name="US DOE Joint Genome Institute (JGI-PGF)"/>
            <person name="Walter F."/>
            <person name="Albersmeier A."/>
            <person name="Kalinowski J."/>
            <person name="Ruckert C."/>
        </authorList>
    </citation>
    <scope>NUCLEOTIDE SEQUENCE</scope>
    <source>
        <strain evidence="5">JCM 4369</strain>
    </source>
</reference>
<keyword evidence="6" id="KW-1185">Reference proteome</keyword>
<evidence type="ECO:0000256" key="1">
    <source>
        <dbReference type="ARBA" id="ARBA00009013"/>
    </source>
</evidence>
<feature type="region of interest" description="Disordered" evidence="3">
    <location>
        <begin position="170"/>
        <end position="195"/>
    </location>
</feature>
<dbReference type="InterPro" id="IPR036513">
    <property type="entry name" value="STAS_dom_sf"/>
</dbReference>
<dbReference type="CDD" id="cd07043">
    <property type="entry name" value="STAS_anti-anti-sigma_factors"/>
    <property type="match status" value="1"/>
</dbReference>
<protein>
    <recommendedName>
        <fullName evidence="2">Anti-sigma factor antagonist</fullName>
    </recommendedName>
</protein>
<dbReference type="GO" id="GO:0043856">
    <property type="term" value="F:anti-sigma factor antagonist activity"/>
    <property type="evidence" value="ECO:0007669"/>
    <property type="project" value="InterPro"/>
</dbReference>
<dbReference type="SUPFAM" id="SSF52091">
    <property type="entry name" value="SpoIIaa-like"/>
    <property type="match status" value="1"/>
</dbReference>
<dbReference type="PROSITE" id="PS50801">
    <property type="entry name" value="STAS"/>
    <property type="match status" value="1"/>
</dbReference>
<organism evidence="5 6">
    <name type="scientific">Streptomyces filipinensis</name>
    <dbReference type="NCBI Taxonomy" id="66887"/>
    <lineage>
        <taxon>Bacteria</taxon>
        <taxon>Bacillati</taxon>
        <taxon>Actinomycetota</taxon>
        <taxon>Actinomycetes</taxon>
        <taxon>Kitasatosporales</taxon>
        <taxon>Streptomycetaceae</taxon>
        <taxon>Streptomyces</taxon>
    </lineage>
</organism>
<dbReference type="EMBL" id="BMTD01000017">
    <property type="protein sequence ID" value="GGV15923.1"/>
    <property type="molecule type" value="Genomic_DNA"/>
</dbReference>
<dbReference type="Gene3D" id="3.30.750.24">
    <property type="entry name" value="STAS domain"/>
    <property type="match status" value="1"/>
</dbReference>
<reference evidence="5" key="2">
    <citation type="submission" date="2020-09" db="EMBL/GenBank/DDBJ databases">
        <authorList>
            <person name="Sun Q."/>
            <person name="Ohkuma M."/>
        </authorList>
    </citation>
    <scope>NUCLEOTIDE SEQUENCE</scope>
    <source>
        <strain evidence="5">JCM 4369</strain>
    </source>
</reference>
<dbReference type="AlphaFoldDB" id="A0A918IGW1"/>
<dbReference type="InterPro" id="IPR003658">
    <property type="entry name" value="Anti-sigma_ant"/>
</dbReference>
<accession>A0A918IGW1</accession>
<dbReference type="Proteomes" id="UP000618795">
    <property type="component" value="Unassembled WGS sequence"/>
</dbReference>
<sequence length="195" mass="21116">MRCVRQTATLGGHHTRICIGLSQDNGGRRWNRGKVRSTLVTRPDENDLEGSPFFMLTVQMQHEDATIAQLPETVDYDNAPLVGAQCEDLVDRGCTTLVLDASQVQYMDSSGVSMLITLSRTLDHRAGTLRVAALSAHYEQVWRMLGLQEVFPVFPSVNAALQAAAAGDIPGAPEESARVSPWSASAGSRPGRRPG</sequence>
<dbReference type="Pfam" id="PF01740">
    <property type="entry name" value="STAS"/>
    <property type="match status" value="1"/>
</dbReference>
<evidence type="ECO:0000256" key="2">
    <source>
        <dbReference type="RuleBase" id="RU003749"/>
    </source>
</evidence>
<dbReference type="PANTHER" id="PTHR33495">
    <property type="entry name" value="ANTI-SIGMA FACTOR ANTAGONIST TM_1081-RELATED-RELATED"/>
    <property type="match status" value="1"/>
</dbReference>